<sequence length="348" mass="39846">MTPPTSKYLTKRIFSYPCEDYKILKCIGVGAFGKVHKARNLKTGHLVAIKIQDCTNDKCMALLQEYCTNDNLMDLLQECMLQERFTTKNIPKVMDKYYWSKSCTSAWSFAKVEIWTTLYMSMGSLKESQVAFVAKKVLETLLYLNQKGYVHRGIKPNNILLTDAGEVRLVDFGLMSRIQKEKPEFIVGTPAYMAPESVLEDLSGDYDDRCDVWSLGITLLELAEGKLPLVISSSNSLYEYWEQKQRVPHLRKRDKWSPAFHRFLKDALTLDPAMRPSVELLLQHEFVRNVEHEPSPLKRCLRRTHHRGSTSTYIPDLQETPHPSSSDSPHMPCSPSYRLAGVSEASEL</sequence>
<evidence type="ECO:0000256" key="8">
    <source>
        <dbReference type="SAM" id="MobiDB-lite"/>
    </source>
</evidence>
<evidence type="ECO:0000256" key="7">
    <source>
        <dbReference type="PROSITE-ProRule" id="PRU10141"/>
    </source>
</evidence>
<evidence type="ECO:0000256" key="6">
    <source>
        <dbReference type="ARBA" id="ARBA00022840"/>
    </source>
</evidence>
<feature type="compositionally biased region" description="Low complexity" evidence="8">
    <location>
        <begin position="321"/>
        <end position="336"/>
    </location>
</feature>
<dbReference type="EC" id="2.7.11.1" evidence="2"/>
<dbReference type="PANTHER" id="PTHR48012:SF18">
    <property type="entry name" value="HAPPYHOUR, ISOFORM A"/>
    <property type="match status" value="1"/>
</dbReference>
<accession>A0AAY4CHJ4</accession>
<dbReference type="Ensembl" id="ENSDCDT00010040393.1">
    <property type="protein sequence ID" value="ENSDCDP00010032563.1"/>
    <property type="gene ID" value="ENSDCDG00010020812.1"/>
</dbReference>
<keyword evidence="5" id="KW-0808">Transferase</keyword>
<evidence type="ECO:0000313" key="10">
    <source>
        <dbReference type="Ensembl" id="ENSDCDP00010032563.1"/>
    </source>
</evidence>
<dbReference type="PROSITE" id="PS50011">
    <property type="entry name" value="PROTEIN_KINASE_DOM"/>
    <property type="match status" value="1"/>
</dbReference>
<evidence type="ECO:0000256" key="1">
    <source>
        <dbReference type="ARBA" id="ARBA00008874"/>
    </source>
</evidence>
<dbReference type="SUPFAM" id="SSF56112">
    <property type="entry name" value="Protein kinase-like (PK-like)"/>
    <property type="match status" value="1"/>
</dbReference>
<dbReference type="Gene3D" id="1.10.510.10">
    <property type="entry name" value="Transferase(Phosphotransferase) domain 1"/>
    <property type="match status" value="1"/>
</dbReference>
<proteinExistence type="inferred from homology"/>
<evidence type="ECO:0000256" key="4">
    <source>
        <dbReference type="ARBA" id="ARBA00022741"/>
    </source>
</evidence>
<keyword evidence="6 7" id="KW-0067">ATP-binding</keyword>
<feature type="domain" description="Protein kinase" evidence="9">
    <location>
        <begin position="21"/>
        <end position="287"/>
    </location>
</feature>
<dbReference type="GO" id="GO:0008349">
    <property type="term" value="F:MAP kinase kinase kinase kinase activity"/>
    <property type="evidence" value="ECO:0007669"/>
    <property type="project" value="TreeGrafter"/>
</dbReference>
<dbReference type="AlphaFoldDB" id="A0AAY4CHJ4"/>
<gene>
    <name evidence="10" type="primary">FBXO32</name>
</gene>
<evidence type="ECO:0000259" key="9">
    <source>
        <dbReference type="PROSITE" id="PS50011"/>
    </source>
</evidence>
<evidence type="ECO:0000313" key="11">
    <source>
        <dbReference type="Proteomes" id="UP000694580"/>
    </source>
</evidence>
<dbReference type="GeneTree" id="ENSGT00940000163015"/>
<dbReference type="InterPro" id="IPR000719">
    <property type="entry name" value="Prot_kinase_dom"/>
</dbReference>
<evidence type="ECO:0000256" key="5">
    <source>
        <dbReference type="ARBA" id="ARBA00022777"/>
    </source>
</evidence>
<reference evidence="10" key="1">
    <citation type="submission" date="2025-08" db="UniProtKB">
        <authorList>
            <consortium name="Ensembl"/>
        </authorList>
    </citation>
    <scope>IDENTIFICATION</scope>
</reference>
<feature type="binding site" evidence="7">
    <location>
        <position position="50"/>
    </location>
    <ligand>
        <name>ATP</name>
        <dbReference type="ChEBI" id="CHEBI:30616"/>
    </ligand>
</feature>
<evidence type="ECO:0000256" key="2">
    <source>
        <dbReference type="ARBA" id="ARBA00012513"/>
    </source>
</evidence>
<comment type="similarity">
    <text evidence="1">Belongs to the protein kinase superfamily. STE Ser/Thr protein kinase family. STE20 subfamily.</text>
</comment>
<feature type="region of interest" description="Disordered" evidence="8">
    <location>
        <begin position="302"/>
        <end position="348"/>
    </location>
</feature>
<dbReference type="PANTHER" id="PTHR48012">
    <property type="entry name" value="STERILE20-LIKE KINASE, ISOFORM B-RELATED"/>
    <property type="match status" value="1"/>
</dbReference>
<keyword evidence="11" id="KW-1185">Reference proteome</keyword>
<dbReference type="InterPro" id="IPR011009">
    <property type="entry name" value="Kinase-like_dom_sf"/>
</dbReference>
<name>A0AAY4CHJ4_9TELE</name>
<evidence type="ECO:0000256" key="3">
    <source>
        <dbReference type="ARBA" id="ARBA00022527"/>
    </source>
</evidence>
<protein>
    <recommendedName>
        <fullName evidence="2">non-specific serine/threonine protein kinase</fullName>
        <ecNumber evidence="2">2.7.11.1</ecNumber>
    </recommendedName>
</protein>
<dbReference type="InterPro" id="IPR050629">
    <property type="entry name" value="STE20/SPS1-PAK"/>
</dbReference>
<dbReference type="Pfam" id="PF00069">
    <property type="entry name" value="Pkinase"/>
    <property type="match status" value="1"/>
</dbReference>
<dbReference type="GO" id="GO:0005524">
    <property type="term" value="F:ATP binding"/>
    <property type="evidence" value="ECO:0007669"/>
    <property type="project" value="UniProtKB-UniRule"/>
</dbReference>
<dbReference type="InterPro" id="IPR017441">
    <property type="entry name" value="Protein_kinase_ATP_BS"/>
</dbReference>
<keyword evidence="3" id="KW-0723">Serine/threonine-protein kinase</keyword>
<reference evidence="10" key="2">
    <citation type="submission" date="2025-09" db="UniProtKB">
        <authorList>
            <consortium name="Ensembl"/>
        </authorList>
    </citation>
    <scope>IDENTIFICATION</scope>
</reference>
<dbReference type="PROSITE" id="PS00107">
    <property type="entry name" value="PROTEIN_KINASE_ATP"/>
    <property type="match status" value="1"/>
</dbReference>
<keyword evidence="5" id="KW-0418">Kinase</keyword>
<dbReference type="Proteomes" id="UP000694580">
    <property type="component" value="Unplaced"/>
</dbReference>
<organism evidence="10 11">
    <name type="scientific">Denticeps clupeoides</name>
    <name type="common">denticle herring</name>
    <dbReference type="NCBI Taxonomy" id="299321"/>
    <lineage>
        <taxon>Eukaryota</taxon>
        <taxon>Metazoa</taxon>
        <taxon>Chordata</taxon>
        <taxon>Craniata</taxon>
        <taxon>Vertebrata</taxon>
        <taxon>Euteleostomi</taxon>
        <taxon>Actinopterygii</taxon>
        <taxon>Neopterygii</taxon>
        <taxon>Teleostei</taxon>
        <taxon>Clupei</taxon>
        <taxon>Clupeiformes</taxon>
        <taxon>Denticipitoidei</taxon>
        <taxon>Denticipitidae</taxon>
        <taxon>Denticeps</taxon>
    </lineage>
</organism>
<dbReference type="GO" id="GO:0005737">
    <property type="term" value="C:cytoplasm"/>
    <property type="evidence" value="ECO:0007669"/>
    <property type="project" value="TreeGrafter"/>
</dbReference>
<keyword evidence="4 7" id="KW-0547">Nucleotide-binding</keyword>